<comment type="similarity">
    <text evidence="8">Belongs to the TRAP transporter small permease family.</text>
</comment>
<feature type="transmembrane region" description="Helical" evidence="9">
    <location>
        <begin position="15"/>
        <end position="37"/>
    </location>
</feature>
<evidence type="ECO:0000256" key="6">
    <source>
        <dbReference type="ARBA" id="ARBA00022989"/>
    </source>
</evidence>
<dbReference type="PANTHER" id="PTHR35011">
    <property type="entry name" value="2,3-DIKETO-L-GULONATE TRAP TRANSPORTER SMALL PERMEASE PROTEIN YIAM"/>
    <property type="match status" value="1"/>
</dbReference>
<gene>
    <name evidence="11" type="ORF">EBO34_17975</name>
</gene>
<sequence>MNTLSAGIAKFEKGLAIVLIFFMAVFMTTSVLFRYFLNAPLSWVGEISIFLLIWITFIGGSLGLKYKSQASVTILLDNVPFLVRKVLHIIGHLIMISFLLLMLYYSMKWITSSGVSYQRANSVNIPMWIPYTVVPLGFACAFVHITANLTTIVKEGEAK</sequence>
<proteinExistence type="inferred from homology"/>
<evidence type="ECO:0000313" key="12">
    <source>
        <dbReference type="Proteomes" id="UP000278746"/>
    </source>
</evidence>
<keyword evidence="5 9" id="KW-0812">Transmembrane</keyword>
<keyword evidence="3" id="KW-1003">Cell membrane</keyword>
<dbReference type="GO" id="GO:0005886">
    <property type="term" value="C:plasma membrane"/>
    <property type="evidence" value="ECO:0007669"/>
    <property type="project" value="UniProtKB-SubCell"/>
</dbReference>
<reference evidence="11 12" key="1">
    <citation type="submission" date="2018-10" db="EMBL/GenBank/DDBJ databases">
        <title>Bacillus Keqinensis sp. nov., a moderately halophilic bacterium isolated from a saline-alkaline lake.</title>
        <authorList>
            <person name="Wang H."/>
        </authorList>
    </citation>
    <scope>NUCLEOTIDE SEQUENCE [LARGE SCALE GENOMIC DNA]</scope>
    <source>
        <strain evidence="11 12">KQ-3</strain>
    </source>
</reference>
<evidence type="ECO:0000256" key="8">
    <source>
        <dbReference type="ARBA" id="ARBA00038436"/>
    </source>
</evidence>
<keyword evidence="7 9" id="KW-0472">Membrane</keyword>
<evidence type="ECO:0000256" key="4">
    <source>
        <dbReference type="ARBA" id="ARBA00022519"/>
    </source>
</evidence>
<keyword evidence="6 9" id="KW-1133">Transmembrane helix</keyword>
<evidence type="ECO:0000256" key="2">
    <source>
        <dbReference type="ARBA" id="ARBA00022448"/>
    </source>
</evidence>
<dbReference type="InterPro" id="IPR007387">
    <property type="entry name" value="TRAP_DctQ"/>
</dbReference>
<dbReference type="Pfam" id="PF04290">
    <property type="entry name" value="DctQ"/>
    <property type="match status" value="1"/>
</dbReference>
<dbReference type="InterPro" id="IPR055348">
    <property type="entry name" value="DctQ"/>
</dbReference>
<feature type="domain" description="Tripartite ATP-independent periplasmic transporters DctQ component" evidence="10">
    <location>
        <begin position="23"/>
        <end position="153"/>
    </location>
</feature>
<feature type="transmembrane region" description="Helical" evidence="9">
    <location>
        <begin position="127"/>
        <end position="149"/>
    </location>
</feature>
<keyword evidence="2" id="KW-0813">Transport</keyword>
<dbReference type="AlphaFoldDB" id="A0A3M7TNW1"/>
<keyword evidence="12" id="KW-1185">Reference proteome</keyword>
<keyword evidence="4" id="KW-0997">Cell inner membrane</keyword>
<dbReference type="EMBL" id="RHIB01000003">
    <property type="protein sequence ID" value="RNA67078.1"/>
    <property type="molecule type" value="Genomic_DNA"/>
</dbReference>
<dbReference type="PANTHER" id="PTHR35011:SF2">
    <property type="entry name" value="2,3-DIKETO-L-GULONATE TRAP TRANSPORTER SMALL PERMEASE PROTEIN YIAM"/>
    <property type="match status" value="1"/>
</dbReference>
<evidence type="ECO:0000256" key="9">
    <source>
        <dbReference type="SAM" id="Phobius"/>
    </source>
</evidence>
<dbReference type="RefSeq" id="WP_122901163.1">
    <property type="nucleotide sequence ID" value="NZ_RHIB01000003.1"/>
</dbReference>
<comment type="subcellular location">
    <subcellularLocation>
        <location evidence="1">Cell inner membrane</location>
        <topology evidence="1">Multi-pass membrane protein</topology>
    </subcellularLocation>
</comment>
<evidence type="ECO:0000313" key="11">
    <source>
        <dbReference type="EMBL" id="RNA67078.1"/>
    </source>
</evidence>
<evidence type="ECO:0000256" key="7">
    <source>
        <dbReference type="ARBA" id="ARBA00023136"/>
    </source>
</evidence>
<name>A0A3M7TNW1_9BACI</name>
<dbReference type="OrthoDB" id="9815614at2"/>
<evidence type="ECO:0000256" key="1">
    <source>
        <dbReference type="ARBA" id="ARBA00004429"/>
    </source>
</evidence>
<accession>A0A3M7TNW1</accession>
<evidence type="ECO:0000256" key="3">
    <source>
        <dbReference type="ARBA" id="ARBA00022475"/>
    </source>
</evidence>
<protein>
    <submittedName>
        <fullName evidence="11">TRAP transporter small permease</fullName>
    </submittedName>
</protein>
<evidence type="ECO:0000259" key="10">
    <source>
        <dbReference type="Pfam" id="PF04290"/>
    </source>
</evidence>
<dbReference type="Proteomes" id="UP000278746">
    <property type="component" value="Unassembled WGS sequence"/>
</dbReference>
<dbReference type="GO" id="GO:0022857">
    <property type="term" value="F:transmembrane transporter activity"/>
    <property type="evidence" value="ECO:0007669"/>
    <property type="project" value="TreeGrafter"/>
</dbReference>
<organism evidence="11 12">
    <name type="scientific">Alteribacter keqinensis</name>
    <dbReference type="NCBI Taxonomy" id="2483800"/>
    <lineage>
        <taxon>Bacteria</taxon>
        <taxon>Bacillati</taxon>
        <taxon>Bacillota</taxon>
        <taxon>Bacilli</taxon>
        <taxon>Bacillales</taxon>
        <taxon>Bacillaceae</taxon>
        <taxon>Alteribacter</taxon>
    </lineage>
</organism>
<feature type="transmembrane region" description="Helical" evidence="9">
    <location>
        <begin position="86"/>
        <end position="107"/>
    </location>
</feature>
<dbReference type="GO" id="GO:0015740">
    <property type="term" value="P:C4-dicarboxylate transport"/>
    <property type="evidence" value="ECO:0007669"/>
    <property type="project" value="TreeGrafter"/>
</dbReference>
<comment type="caution">
    <text evidence="11">The sequence shown here is derived from an EMBL/GenBank/DDBJ whole genome shotgun (WGS) entry which is preliminary data.</text>
</comment>
<evidence type="ECO:0000256" key="5">
    <source>
        <dbReference type="ARBA" id="ARBA00022692"/>
    </source>
</evidence>
<feature type="transmembrane region" description="Helical" evidence="9">
    <location>
        <begin position="43"/>
        <end position="66"/>
    </location>
</feature>